<protein>
    <submittedName>
        <fullName evidence="1">Uncharacterized protein</fullName>
    </submittedName>
</protein>
<keyword evidence="2" id="KW-1185">Reference proteome</keyword>
<proteinExistence type="predicted"/>
<sequence>MSRGTSESRILEDGLGLVPDVRSLWYREPYSPVSPLGVHKRAAHVLAAWETEHAQTRALGYDVETQVTDSDSPRTATIEDFEELLERHIAAFKEGHNTNMAELVMIVRSTSEKSSNYDGITRGDPDVAPAMGCEF</sequence>
<dbReference type="EMBL" id="VXIS01000030">
    <property type="protein sequence ID" value="KAA8911939.1"/>
    <property type="molecule type" value="Genomic_DNA"/>
</dbReference>
<organism evidence="1 2">
    <name type="scientific">Sphaerosporella brunnea</name>
    <dbReference type="NCBI Taxonomy" id="1250544"/>
    <lineage>
        <taxon>Eukaryota</taxon>
        <taxon>Fungi</taxon>
        <taxon>Dikarya</taxon>
        <taxon>Ascomycota</taxon>
        <taxon>Pezizomycotina</taxon>
        <taxon>Pezizomycetes</taxon>
        <taxon>Pezizales</taxon>
        <taxon>Pyronemataceae</taxon>
        <taxon>Sphaerosporella</taxon>
    </lineage>
</organism>
<evidence type="ECO:0000313" key="2">
    <source>
        <dbReference type="Proteomes" id="UP000326924"/>
    </source>
</evidence>
<dbReference type="Proteomes" id="UP000326924">
    <property type="component" value="Unassembled WGS sequence"/>
</dbReference>
<accession>A0A5J5F6R6</accession>
<name>A0A5J5F6R6_9PEZI</name>
<dbReference type="AlphaFoldDB" id="A0A5J5F6R6"/>
<comment type="caution">
    <text evidence="1">The sequence shown here is derived from an EMBL/GenBank/DDBJ whole genome shotgun (WGS) entry which is preliminary data.</text>
</comment>
<reference evidence="1 2" key="1">
    <citation type="submission" date="2019-09" db="EMBL/GenBank/DDBJ databases">
        <title>Draft genome of the ectomycorrhizal ascomycete Sphaerosporella brunnea.</title>
        <authorList>
            <consortium name="DOE Joint Genome Institute"/>
            <person name="Benucci G.M."/>
            <person name="Marozzi G."/>
            <person name="Antonielli L."/>
            <person name="Sanchez S."/>
            <person name="Marco P."/>
            <person name="Wang X."/>
            <person name="Falini L.B."/>
            <person name="Barry K."/>
            <person name="Haridas S."/>
            <person name="Lipzen A."/>
            <person name="Labutti K."/>
            <person name="Grigoriev I.V."/>
            <person name="Murat C."/>
            <person name="Martin F."/>
            <person name="Albertini E."/>
            <person name="Donnini D."/>
            <person name="Bonito G."/>
        </authorList>
    </citation>
    <scope>NUCLEOTIDE SEQUENCE [LARGE SCALE GENOMIC DNA]</scope>
    <source>
        <strain evidence="1 2">Sb_GMNB300</strain>
    </source>
</reference>
<dbReference type="InParanoid" id="A0A5J5F6R6"/>
<evidence type="ECO:0000313" key="1">
    <source>
        <dbReference type="EMBL" id="KAA8911939.1"/>
    </source>
</evidence>
<gene>
    <name evidence="1" type="ORF">FN846DRAFT_904020</name>
</gene>